<sequence>MSKPFARAGAARGQLKTRITLLLLLAGLALLAVQGGLFYREATAELRAQLNDYLTTQVGAVVTDLDDRLAQRSQLLEAAAKSVGVDADTLPAEAPRLAARFAHLNALFDSMVIVDADGRIVGDAPPLPGRVGINIQFREYFQRTSRTLKPVVSEPFRARTSGNRSLVAFTAPLLDEEGRFAGMLVGTIDLFSPEFFGDFLPSRSAIAAT</sequence>
<dbReference type="RefSeq" id="WP_115432400.1">
    <property type="nucleotide sequence ID" value="NZ_CP031337.1"/>
</dbReference>
<evidence type="ECO:0000256" key="4">
    <source>
        <dbReference type="ARBA" id="ARBA00022989"/>
    </source>
</evidence>
<keyword evidence="5" id="KW-0472">Membrane</keyword>
<accession>A0A345Y3F8</accession>
<organism evidence="7 8">
    <name type="scientific">Crenobacter cavernae</name>
    <dbReference type="NCBI Taxonomy" id="2290923"/>
    <lineage>
        <taxon>Bacteria</taxon>
        <taxon>Pseudomonadati</taxon>
        <taxon>Pseudomonadota</taxon>
        <taxon>Betaproteobacteria</taxon>
        <taxon>Neisseriales</taxon>
        <taxon>Neisseriaceae</taxon>
        <taxon>Crenobacter</taxon>
    </lineage>
</organism>
<dbReference type="GO" id="GO:0005886">
    <property type="term" value="C:plasma membrane"/>
    <property type="evidence" value="ECO:0007669"/>
    <property type="project" value="UniProtKB-SubCell"/>
</dbReference>
<keyword evidence="4" id="KW-1133">Transmembrane helix</keyword>
<evidence type="ECO:0000259" key="6">
    <source>
        <dbReference type="Pfam" id="PF02743"/>
    </source>
</evidence>
<gene>
    <name evidence="7" type="ORF">DWG20_02890</name>
</gene>
<dbReference type="InterPro" id="IPR033479">
    <property type="entry name" value="dCache_1"/>
</dbReference>
<evidence type="ECO:0000256" key="1">
    <source>
        <dbReference type="ARBA" id="ARBA00004651"/>
    </source>
</evidence>
<dbReference type="CDD" id="cd12914">
    <property type="entry name" value="PDC1_DGC_like"/>
    <property type="match status" value="1"/>
</dbReference>
<dbReference type="Gene3D" id="3.30.450.20">
    <property type="entry name" value="PAS domain"/>
    <property type="match status" value="1"/>
</dbReference>
<evidence type="ECO:0000256" key="2">
    <source>
        <dbReference type="ARBA" id="ARBA00022475"/>
    </source>
</evidence>
<evidence type="ECO:0000313" key="8">
    <source>
        <dbReference type="Proteomes" id="UP000254537"/>
    </source>
</evidence>
<evidence type="ECO:0000313" key="7">
    <source>
        <dbReference type="EMBL" id="AXK38460.1"/>
    </source>
</evidence>
<feature type="domain" description="Cache" evidence="6">
    <location>
        <begin position="45"/>
        <end position="190"/>
    </location>
</feature>
<evidence type="ECO:0000256" key="5">
    <source>
        <dbReference type="ARBA" id="ARBA00023136"/>
    </source>
</evidence>
<keyword evidence="3" id="KW-0812">Transmembrane</keyword>
<comment type="subcellular location">
    <subcellularLocation>
        <location evidence="1">Cell membrane</location>
        <topology evidence="1">Multi-pass membrane protein</topology>
    </subcellularLocation>
</comment>
<dbReference type="Proteomes" id="UP000254537">
    <property type="component" value="Chromosome"/>
</dbReference>
<reference evidence="7 8" key="1">
    <citation type="submission" date="2018-07" db="EMBL/GenBank/DDBJ databases">
        <title>Crenobacter cavernae sp. nov., isolated from a karst cave.</title>
        <authorList>
            <person name="Zhu H."/>
        </authorList>
    </citation>
    <scope>NUCLEOTIDE SEQUENCE [LARGE SCALE GENOMIC DNA]</scope>
    <source>
        <strain evidence="7 8">K1W11S-77</strain>
    </source>
</reference>
<dbReference type="KEGG" id="ccah:DWG20_02890"/>
<evidence type="ECO:0000256" key="3">
    <source>
        <dbReference type="ARBA" id="ARBA00022692"/>
    </source>
</evidence>
<proteinExistence type="predicted"/>
<dbReference type="AlphaFoldDB" id="A0A345Y3F8"/>
<protein>
    <recommendedName>
        <fullName evidence="6">Cache domain-containing protein</fullName>
    </recommendedName>
</protein>
<keyword evidence="2" id="KW-1003">Cell membrane</keyword>
<name>A0A345Y3F8_9NEIS</name>
<dbReference type="InterPro" id="IPR029151">
    <property type="entry name" value="Sensor-like_sf"/>
</dbReference>
<dbReference type="OrthoDB" id="8929028at2"/>
<dbReference type="EMBL" id="CP031337">
    <property type="protein sequence ID" value="AXK38460.1"/>
    <property type="molecule type" value="Genomic_DNA"/>
</dbReference>
<dbReference type="SUPFAM" id="SSF103190">
    <property type="entry name" value="Sensory domain-like"/>
    <property type="match status" value="1"/>
</dbReference>
<dbReference type="Pfam" id="PF02743">
    <property type="entry name" value="dCache_1"/>
    <property type="match status" value="1"/>
</dbReference>